<sequence length="306" mass="33070">MADMKWSPEDWARLGVAIRSSREGHGFSRKKLAELSGISEKSIQLIEEGRVPSRWPKSLDVLERPLGWPNGSMHRVLDGLDLDVELSSNASTPAGGADYGADAVLLSPDGVKHFFDLKRHSGARGSKSGDEVVTTSPASWPPEIQDALPYVMFFGSNCVAHGAPEWLGRAFDNAVAALLKSLAGGDQQQLLELGEGGDGWRLNAAALPPRTVPIGQGGSHVETLIGIAQMEISKGPATPAKVRILQKSLIAKEALNEYVRKPNPDTQRAMLDTGFELNDELLKYHREQGWSDDESGAAEDAEGEER</sequence>
<evidence type="ECO:0000259" key="2">
    <source>
        <dbReference type="PROSITE" id="PS50943"/>
    </source>
</evidence>
<dbReference type="RefSeq" id="WP_381839023.1">
    <property type="nucleotide sequence ID" value="NZ_JBHYTS010000001.1"/>
</dbReference>
<dbReference type="SUPFAM" id="SSF47413">
    <property type="entry name" value="lambda repressor-like DNA-binding domains"/>
    <property type="match status" value="1"/>
</dbReference>
<organism evidence="3 4">
    <name type="scientific">Streptomyces anandii</name>
    <dbReference type="NCBI Taxonomy" id="285454"/>
    <lineage>
        <taxon>Bacteria</taxon>
        <taxon>Bacillati</taxon>
        <taxon>Actinomycetota</taxon>
        <taxon>Actinomycetes</taxon>
        <taxon>Kitasatosporales</taxon>
        <taxon>Streptomycetaceae</taxon>
        <taxon>Streptomyces</taxon>
    </lineage>
</organism>
<dbReference type="EMBL" id="JBHYTS010000001">
    <property type="protein sequence ID" value="MFE1748973.1"/>
    <property type="molecule type" value="Genomic_DNA"/>
</dbReference>
<reference evidence="3 4" key="1">
    <citation type="submission" date="2024-09" db="EMBL/GenBank/DDBJ databases">
        <title>The Natural Products Discovery Center: Release of the First 8490 Sequenced Strains for Exploring Actinobacteria Biosynthetic Diversity.</title>
        <authorList>
            <person name="Kalkreuter E."/>
            <person name="Kautsar S.A."/>
            <person name="Yang D."/>
            <person name="Bader C.D."/>
            <person name="Teijaro C.N."/>
            <person name="Fluegel L."/>
            <person name="Davis C.M."/>
            <person name="Simpson J.R."/>
            <person name="Lauterbach L."/>
            <person name="Steele A.D."/>
            <person name="Gui C."/>
            <person name="Meng S."/>
            <person name="Li G."/>
            <person name="Viehrig K."/>
            <person name="Ye F."/>
            <person name="Su P."/>
            <person name="Kiefer A.F."/>
            <person name="Nichols A."/>
            <person name="Cepeda A.J."/>
            <person name="Yan W."/>
            <person name="Fan B."/>
            <person name="Jiang Y."/>
            <person name="Adhikari A."/>
            <person name="Zheng C.-J."/>
            <person name="Schuster L."/>
            <person name="Cowan T.M."/>
            <person name="Smanski M.J."/>
            <person name="Chevrette M.G."/>
            <person name="De Carvalho L.P.S."/>
            <person name="Shen B."/>
        </authorList>
    </citation>
    <scope>NUCLEOTIDE SEQUENCE [LARGE SCALE GENOMIC DNA]</scope>
    <source>
        <strain evidence="3 4">NPDC059500</strain>
    </source>
</reference>
<dbReference type="InterPro" id="IPR001387">
    <property type="entry name" value="Cro/C1-type_HTH"/>
</dbReference>
<gene>
    <name evidence="3" type="ORF">ACFW88_00205</name>
</gene>
<dbReference type="InterPro" id="IPR010982">
    <property type="entry name" value="Lambda_DNA-bd_dom_sf"/>
</dbReference>
<evidence type="ECO:0000313" key="3">
    <source>
        <dbReference type="EMBL" id="MFE1748973.1"/>
    </source>
</evidence>
<keyword evidence="4" id="KW-1185">Reference proteome</keyword>
<dbReference type="InterPro" id="IPR001579">
    <property type="entry name" value="Glyco_hydro_18_chit_AS"/>
</dbReference>
<evidence type="ECO:0000256" key="1">
    <source>
        <dbReference type="SAM" id="MobiDB-lite"/>
    </source>
</evidence>
<dbReference type="CDD" id="cd00093">
    <property type="entry name" value="HTH_XRE"/>
    <property type="match status" value="1"/>
</dbReference>
<protein>
    <submittedName>
        <fullName evidence="3">Multiprotein-bridging factor 1 family protein</fullName>
    </submittedName>
</protein>
<evidence type="ECO:0000313" key="4">
    <source>
        <dbReference type="Proteomes" id="UP001599756"/>
    </source>
</evidence>
<name>A0ABW6GXI4_9ACTN</name>
<feature type="region of interest" description="Disordered" evidence="1">
    <location>
        <begin position="286"/>
        <end position="306"/>
    </location>
</feature>
<dbReference type="Proteomes" id="UP001599756">
    <property type="component" value="Unassembled WGS sequence"/>
</dbReference>
<proteinExistence type="predicted"/>
<accession>A0ABW6GXI4</accession>
<dbReference type="PROSITE" id="PS50943">
    <property type="entry name" value="HTH_CROC1"/>
    <property type="match status" value="1"/>
</dbReference>
<dbReference type="PROSITE" id="PS01095">
    <property type="entry name" value="GH18_1"/>
    <property type="match status" value="1"/>
</dbReference>
<feature type="domain" description="HTH cro/C1-type" evidence="2">
    <location>
        <begin position="18"/>
        <end position="53"/>
    </location>
</feature>
<comment type="caution">
    <text evidence="3">The sequence shown here is derived from an EMBL/GenBank/DDBJ whole genome shotgun (WGS) entry which is preliminary data.</text>
</comment>
<dbReference type="Gene3D" id="1.10.260.40">
    <property type="entry name" value="lambda repressor-like DNA-binding domains"/>
    <property type="match status" value="1"/>
</dbReference>
<feature type="compositionally biased region" description="Acidic residues" evidence="1">
    <location>
        <begin position="290"/>
        <end position="306"/>
    </location>
</feature>